<evidence type="ECO:0000313" key="3">
    <source>
        <dbReference type="Proteomes" id="UP000222542"/>
    </source>
</evidence>
<gene>
    <name evidence="2" type="ORF">T459_30641</name>
</gene>
<dbReference type="InterPro" id="IPR036396">
    <property type="entry name" value="Cyt_P450_sf"/>
</dbReference>
<sequence length="179" mass="20228">MGSIFALIRFLYILTKICSRGSKNLPPRPSPWPIIGSLHLLGAKPHVSLANLANIYGPTMSLKLGQITTVVISLSAMAKQVLQKQDLAFSTRFFPDALQEHNYCKFSVSWLPVCPQWRTIRKILNENIVSSNRLDANQHLRSQKVELKDVIWGIVNEAGKINLVDVFPILENIDPQRRE</sequence>
<reference evidence="2 3" key="1">
    <citation type="journal article" date="2014" name="Nat. Genet.">
        <title>Genome sequence of the hot pepper provides insights into the evolution of pungency in Capsicum species.</title>
        <authorList>
            <person name="Kim S."/>
            <person name="Park M."/>
            <person name="Yeom S.I."/>
            <person name="Kim Y.M."/>
            <person name="Lee J.M."/>
            <person name="Lee H.A."/>
            <person name="Seo E."/>
            <person name="Choi J."/>
            <person name="Cheong K."/>
            <person name="Kim K.T."/>
            <person name="Jung K."/>
            <person name="Lee G.W."/>
            <person name="Oh S.K."/>
            <person name="Bae C."/>
            <person name="Kim S.B."/>
            <person name="Lee H.Y."/>
            <person name="Kim S.Y."/>
            <person name="Kim M.S."/>
            <person name="Kang B.C."/>
            <person name="Jo Y.D."/>
            <person name="Yang H.B."/>
            <person name="Jeong H.J."/>
            <person name="Kang W.H."/>
            <person name="Kwon J.K."/>
            <person name="Shin C."/>
            <person name="Lim J.Y."/>
            <person name="Park J.H."/>
            <person name="Huh J.H."/>
            <person name="Kim J.S."/>
            <person name="Kim B.D."/>
            <person name="Cohen O."/>
            <person name="Paran I."/>
            <person name="Suh M.C."/>
            <person name="Lee S.B."/>
            <person name="Kim Y.K."/>
            <person name="Shin Y."/>
            <person name="Noh S.J."/>
            <person name="Park J."/>
            <person name="Seo Y.S."/>
            <person name="Kwon S.Y."/>
            <person name="Kim H.A."/>
            <person name="Park J.M."/>
            <person name="Kim H.J."/>
            <person name="Choi S.B."/>
            <person name="Bosland P.W."/>
            <person name="Reeves G."/>
            <person name="Jo S.H."/>
            <person name="Lee B.W."/>
            <person name="Cho H.T."/>
            <person name="Choi H.S."/>
            <person name="Lee M.S."/>
            <person name="Yu Y."/>
            <person name="Do Choi Y."/>
            <person name="Park B.S."/>
            <person name="van Deynze A."/>
            <person name="Ashrafi H."/>
            <person name="Hill T."/>
            <person name="Kim W.T."/>
            <person name="Pai H.S."/>
            <person name="Ahn H.K."/>
            <person name="Yeam I."/>
            <person name="Giovannoni J.J."/>
            <person name="Rose J.K."/>
            <person name="Sorensen I."/>
            <person name="Lee S.J."/>
            <person name="Kim R.W."/>
            <person name="Choi I.Y."/>
            <person name="Choi B.S."/>
            <person name="Lim J.S."/>
            <person name="Lee Y.H."/>
            <person name="Choi D."/>
        </authorList>
    </citation>
    <scope>NUCLEOTIDE SEQUENCE [LARGE SCALE GENOMIC DNA]</scope>
    <source>
        <strain evidence="3">cv. CM334</strain>
    </source>
</reference>
<keyword evidence="1" id="KW-0732">Signal</keyword>
<keyword evidence="3" id="KW-1185">Reference proteome</keyword>
<feature type="signal peptide" evidence="1">
    <location>
        <begin position="1"/>
        <end position="19"/>
    </location>
</feature>
<dbReference type="GO" id="GO:0016712">
    <property type="term" value="F:oxidoreductase activity, acting on paired donors, with incorporation or reduction of molecular oxygen, reduced flavin or flavoprotein as one donor, and incorporation of one atom of oxygen"/>
    <property type="evidence" value="ECO:0000318"/>
    <property type="project" value="GO_Central"/>
</dbReference>
<protein>
    <submittedName>
        <fullName evidence="2">Geraniol 8-hydroxylase</fullName>
    </submittedName>
</protein>
<accession>A0A2G2Y8X1</accession>
<organism evidence="2 3">
    <name type="scientific">Capsicum annuum</name>
    <name type="common">Capsicum pepper</name>
    <dbReference type="NCBI Taxonomy" id="4072"/>
    <lineage>
        <taxon>Eukaryota</taxon>
        <taxon>Viridiplantae</taxon>
        <taxon>Streptophyta</taxon>
        <taxon>Embryophyta</taxon>
        <taxon>Tracheophyta</taxon>
        <taxon>Spermatophyta</taxon>
        <taxon>Magnoliopsida</taxon>
        <taxon>eudicotyledons</taxon>
        <taxon>Gunneridae</taxon>
        <taxon>Pentapetalae</taxon>
        <taxon>asterids</taxon>
        <taxon>lamiids</taxon>
        <taxon>Solanales</taxon>
        <taxon>Solanaceae</taxon>
        <taxon>Solanoideae</taxon>
        <taxon>Capsiceae</taxon>
        <taxon>Capsicum</taxon>
    </lineage>
</organism>
<dbReference type="PANTHER" id="PTHR24299:SF59">
    <property type="entry name" value="CYTOCHROME P450 SUPERFAMILY PROTEIN"/>
    <property type="match status" value="1"/>
</dbReference>
<dbReference type="Gene3D" id="1.10.630.10">
    <property type="entry name" value="Cytochrome P450"/>
    <property type="match status" value="1"/>
</dbReference>
<dbReference type="Gramene" id="PHT66216">
    <property type="protein sequence ID" value="PHT66216"/>
    <property type="gene ID" value="T459_30641"/>
</dbReference>
<evidence type="ECO:0000313" key="2">
    <source>
        <dbReference type="EMBL" id="PHT66216.1"/>
    </source>
</evidence>
<name>A0A2G2Y8X1_CAPAN</name>
<dbReference type="SUPFAM" id="SSF48264">
    <property type="entry name" value="Cytochrome P450"/>
    <property type="match status" value="1"/>
</dbReference>
<comment type="caution">
    <text evidence="2">The sequence shown here is derived from an EMBL/GenBank/DDBJ whole genome shotgun (WGS) entry which is preliminary data.</text>
</comment>
<dbReference type="GO" id="GO:0020037">
    <property type="term" value="F:heme binding"/>
    <property type="evidence" value="ECO:0007669"/>
    <property type="project" value="InterPro"/>
</dbReference>
<dbReference type="InterPro" id="IPR001128">
    <property type="entry name" value="Cyt_P450"/>
</dbReference>
<reference evidence="2 3" key="2">
    <citation type="journal article" date="2017" name="Genome Biol.">
        <title>New reference genome sequences of hot pepper reveal the massive evolution of plant disease-resistance genes by retroduplication.</title>
        <authorList>
            <person name="Kim S."/>
            <person name="Park J."/>
            <person name="Yeom S.I."/>
            <person name="Kim Y.M."/>
            <person name="Seo E."/>
            <person name="Kim K.T."/>
            <person name="Kim M.S."/>
            <person name="Lee J.M."/>
            <person name="Cheong K."/>
            <person name="Shin H.S."/>
            <person name="Kim S.B."/>
            <person name="Han K."/>
            <person name="Lee J."/>
            <person name="Park M."/>
            <person name="Lee H.A."/>
            <person name="Lee H.Y."/>
            <person name="Lee Y."/>
            <person name="Oh S."/>
            <person name="Lee J.H."/>
            <person name="Choi E."/>
            <person name="Choi E."/>
            <person name="Lee S.E."/>
            <person name="Jeon J."/>
            <person name="Kim H."/>
            <person name="Choi G."/>
            <person name="Song H."/>
            <person name="Lee J."/>
            <person name="Lee S.C."/>
            <person name="Kwon J.K."/>
            <person name="Lee H.Y."/>
            <person name="Koo N."/>
            <person name="Hong Y."/>
            <person name="Kim R.W."/>
            <person name="Kang W.H."/>
            <person name="Huh J.H."/>
            <person name="Kang B.C."/>
            <person name="Yang T.J."/>
            <person name="Lee Y.H."/>
            <person name="Bennetzen J.L."/>
            <person name="Choi D."/>
        </authorList>
    </citation>
    <scope>NUCLEOTIDE SEQUENCE [LARGE SCALE GENOMIC DNA]</scope>
    <source>
        <strain evidence="3">cv. CM334</strain>
    </source>
</reference>
<dbReference type="OMA" id="FTTARFR"/>
<evidence type="ECO:0000256" key="1">
    <source>
        <dbReference type="SAM" id="SignalP"/>
    </source>
</evidence>
<dbReference type="Pfam" id="PF00067">
    <property type="entry name" value="p450"/>
    <property type="match status" value="1"/>
</dbReference>
<dbReference type="GO" id="GO:0005506">
    <property type="term" value="F:iron ion binding"/>
    <property type="evidence" value="ECO:0007669"/>
    <property type="project" value="InterPro"/>
</dbReference>
<dbReference type="PANTHER" id="PTHR24299">
    <property type="entry name" value="CYTOCHROME P450 FAMILY 1"/>
    <property type="match status" value="1"/>
</dbReference>
<feature type="chain" id="PRO_5013699976" evidence="1">
    <location>
        <begin position="20"/>
        <end position="179"/>
    </location>
</feature>
<proteinExistence type="predicted"/>
<dbReference type="EMBL" id="AYRZ02000012">
    <property type="protein sequence ID" value="PHT66216.1"/>
    <property type="molecule type" value="Genomic_DNA"/>
</dbReference>
<dbReference type="Proteomes" id="UP000222542">
    <property type="component" value="Unassembled WGS sequence"/>
</dbReference>
<dbReference type="AlphaFoldDB" id="A0A2G2Y8X1"/>